<dbReference type="Proteomes" id="UP000028545">
    <property type="component" value="Unassembled WGS sequence"/>
</dbReference>
<dbReference type="KEGG" id="sapo:SAPIO_CDS3632"/>
<dbReference type="RefSeq" id="XP_016644392.1">
    <property type="nucleotide sequence ID" value="XM_016786386.1"/>
</dbReference>
<dbReference type="OrthoDB" id="3641178at2759"/>
<dbReference type="EMBL" id="JOWA01000088">
    <property type="protein sequence ID" value="KEZ44593.1"/>
    <property type="molecule type" value="Genomic_DNA"/>
</dbReference>
<feature type="compositionally biased region" description="Polar residues" evidence="1">
    <location>
        <begin position="193"/>
        <end position="204"/>
    </location>
</feature>
<organism evidence="2 3">
    <name type="scientific">Pseudallescheria apiosperma</name>
    <name type="common">Scedosporium apiospermum</name>
    <dbReference type="NCBI Taxonomy" id="563466"/>
    <lineage>
        <taxon>Eukaryota</taxon>
        <taxon>Fungi</taxon>
        <taxon>Dikarya</taxon>
        <taxon>Ascomycota</taxon>
        <taxon>Pezizomycotina</taxon>
        <taxon>Sordariomycetes</taxon>
        <taxon>Hypocreomycetidae</taxon>
        <taxon>Microascales</taxon>
        <taxon>Microascaceae</taxon>
        <taxon>Scedosporium</taxon>
    </lineage>
</organism>
<keyword evidence="3" id="KW-1185">Reference proteome</keyword>
<dbReference type="AlphaFoldDB" id="A0A084GB81"/>
<protein>
    <submittedName>
        <fullName evidence="2">Uncharacterized protein</fullName>
    </submittedName>
</protein>
<feature type="region of interest" description="Disordered" evidence="1">
    <location>
        <begin position="193"/>
        <end position="226"/>
    </location>
</feature>
<evidence type="ECO:0000256" key="1">
    <source>
        <dbReference type="SAM" id="MobiDB-lite"/>
    </source>
</evidence>
<proteinExistence type="predicted"/>
<evidence type="ECO:0000313" key="2">
    <source>
        <dbReference type="EMBL" id="KEZ44593.1"/>
    </source>
</evidence>
<feature type="compositionally biased region" description="Low complexity" evidence="1">
    <location>
        <begin position="205"/>
        <end position="223"/>
    </location>
</feature>
<evidence type="ECO:0000313" key="3">
    <source>
        <dbReference type="Proteomes" id="UP000028545"/>
    </source>
</evidence>
<name>A0A084GB81_PSEDA</name>
<feature type="region of interest" description="Disordered" evidence="1">
    <location>
        <begin position="16"/>
        <end position="63"/>
    </location>
</feature>
<comment type="caution">
    <text evidence="2">The sequence shown here is derived from an EMBL/GenBank/DDBJ whole genome shotgun (WGS) entry which is preliminary data.</text>
</comment>
<feature type="compositionally biased region" description="Low complexity" evidence="1">
    <location>
        <begin position="26"/>
        <end position="43"/>
    </location>
</feature>
<sequence length="415" mass="45796">MPGLIPLMLKPATAGTRQSVLYSSNPQTTSPSVSRSPSATSGTPKDALQRLSSPPAFPSGQQSLPPVAIQKHMRRFSYQAAPTTLPMVPYTQAEWIKAVSEVKRLYLHRRYRPCSVRCSSILDNIKDTSNVEPAYLIYLNFYAAISKEMSSRALHPASPYRTTLLRQAEAHYNCAADLIQAEDNTMKRFSRVSTASSNINSPAGSVSSRASTTSTRLSSPTPSIYGVDDKPAAGAVTAPAKKRVTFSDMVVEPIIRPDSPTLGFDDWVAPTPPTELKSALHIPQPQPVYQPESTEAPEFEDEERRVFNFRDSELFLPETSVDRYCSILSGLGTQVMIHLASIRAELEKPTTEDNFMSGRSTPESTTGATDAAVEAAKALELRARIDRLKQNGWRRRRFDPSKYQALRESVLAELE</sequence>
<dbReference type="GeneID" id="27722704"/>
<reference evidence="2 3" key="1">
    <citation type="journal article" date="2014" name="Genome Announc.">
        <title>Draft genome sequence of the pathogenic fungus Scedosporium apiospermum.</title>
        <authorList>
            <person name="Vandeputte P."/>
            <person name="Ghamrawi S."/>
            <person name="Rechenmann M."/>
            <person name="Iltis A."/>
            <person name="Giraud S."/>
            <person name="Fleury M."/>
            <person name="Thornton C."/>
            <person name="Delhaes L."/>
            <person name="Meyer W."/>
            <person name="Papon N."/>
            <person name="Bouchara J.P."/>
        </authorList>
    </citation>
    <scope>NUCLEOTIDE SEQUENCE [LARGE SCALE GENOMIC DNA]</scope>
    <source>
        <strain evidence="2 3">IHEM 14462</strain>
    </source>
</reference>
<dbReference type="VEuPathDB" id="FungiDB:SAPIO_CDS3632"/>
<gene>
    <name evidence="2" type="ORF">SAPIO_CDS3632</name>
</gene>
<dbReference type="HOGENOM" id="CLU_052692_0_0_1"/>
<feature type="compositionally biased region" description="Polar residues" evidence="1">
    <location>
        <begin position="16"/>
        <end position="25"/>
    </location>
</feature>
<accession>A0A084GB81</accession>
<dbReference type="OMA" id="LHFYAAN"/>